<reference evidence="1 2" key="1">
    <citation type="journal article" date="2024" name="G3 (Bethesda)">
        <title>Genome assembly of Hibiscus sabdariffa L. provides insights into metabolisms of medicinal natural products.</title>
        <authorList>
            <person name="Kim T."/>
        </authorList>
    </citation>
    <scope>NUCLEOTIDE SEQUENCE [LARGE SCALE GENOMIC DNA]</scope>
    <source>
        <strain evidence="1">TK-2024</strain>
        <tissue evidence="1">Old leaves</tissue>
    </source>
</reference>
<dbReference type="Proteomes" id="UP001396334">
    <property type="component" value="Unassembled WGS sequence"/>
</dbReference>
<proteinExistence type="predicted"/>
<organism evidence="1 2">
    <name type="scientific">Hibiscus sabdariffa</name>
    <name type="common">roselle</name>
    <dbReference type="NCBI Taxonomy" id="183260"/>
    <lineage>
        <taxon>Eukaryota</taxon>
        <taxon>Viridiplantae</taxon>
        <taxon>Streptophyta</taxon>
        <taxon>Embryophyta</taxon>
        <taxon>Tracheophyta</taxon>
        <taxon>Spermatophyta</taxon>
        <taxon>Magnoliopsida</taxon>
        <taxon>eudicotyledons</taxon>
        <taxon>Gunneridae</taxon>
        <taxon>Pentapetalae</taxon>
        <taxon>rosids</taxon>
        <taxon>malvids</taxon>
        <taxon>Malvales</taxon>
        <taxon>Malvaceae</taxon>
        <taxon>Malvoideae</taxon>
        <taxon>Hibiscus</taxon>
    </lineage>
</organism>
<sequence length="150" mass="16925">MQVKRDGSYVIKTFSSKYQQARGPSSAFAWTSIASSLGLREQITDTPLYEPTLQHSSRDNPFTNPSQSFWSAKHKVELRRNDQSRTAVLSLSPLFFTTEFQDVVMIYIEHLFIAHLLMLTSVSTIDGSSKRALMALFPSKSLAFDSVRKA</sequence>
<evidence type="ECO:0000313" key="1">
    <source>
        <dbReference type="EMBL" id="KAK9046665.1"/>
    </source>
</evidence>
<gene>
    <name evidence="1" type="ORF">V6N11_052548</name>
</gene>
<protein>
    <submittedName>
        <fullName evidence="1">Uncharacterized protein</fullName>
    </submittedName>
</protein>
<comment type="caution">
    <text evidence="1">The sequence shown here is derived from an EMBL/GenBank/DDBJ whole genome shotgun (WGS) entry which is preliminary data.</text>
</comment>
<dbReference type="EMBL" id="JBBPBN010000001">
    <property type="protein sequence ID" value="KAK9046665.1"/>
    <property type="molecule type" value="Genomic_DNA"/>
</dbReference>
<evidence type="ECO:0000313" key="2">
    <source>
        <dbReference type="Proteomes" id="UP001396334"/>
    </source>
</evidence>
<accession>A0ABR2UAC5</accession>
<keyword evidence="2" id="KW-1185">Reference proteome</keyword>
<name>A0ABR2UAC5_9ROSI</name>